<dbReference type="PROSITE" id="PS01211">
    <property type="entry name" value="UPF0001"/>
    <property type="match status" value="1"/>
</dbReference>
<dbReference type="PIRSF" id="PIRSF004848">
    <property type="entry name" value="YBL036c_PLPDEIII"/>
    <property type="match status" value="1"/>
</dbReference>
<dbReference type="AlphaFoldDB" id="A0A261F694"/>
<gene>
    <name evidence="6" type="ORF">ALMA_0542</name>
</gene>
<dbReference type="PANTHER" id="PTHR10146">
    <property type="entry name" value="PROLINE SYNTHETASE CO-TRANSCRIBED BACTERIAL HOMOLOG PROTEIN"/>
    <property type="match status" value="1"/>
</dbReference>
<evidence type="ECO:0000313" key="6">
    <source>
        <dbReference type="EMBL" id="OZG54595.1"/>
    </source>
</evidence>
<dbReference type="Gene3D" id="3.20.20.10">
    <property type="entry name" value="Alanine racemase"/>
    <property type="match status" value="1"/>
</dbReference>
<evidence type="ECO:0000256" key="2">
    <source>
        <dbReference type="HAMAP-Rule" id="MF_02087"/>
    </source>
</evidence>
<dbReference type="InterPro" id="IPR001608">
    <property type="entry name" value="Ala_racemase_N"/>
</dbReference>
<evidence type="ECO:0000259" key="5">
    <source>
        <dbReference type="Pfam" id="PF01168"/>
    </source>
</evidence>
<evidence type="ECO:0000256" key="3">
    <source>
        <dbReference type="PIRSR" id="PIRSR004848-1"/>
    </source>
</evidence>
<dbReference type="SUPFAM" id="SSF51419">
    <property type="entry name" value="PLP-binding barrel"/>
    <property type="match status" value="1"/>
</dbReference>
<dbReference type="Pfam" id="PF01168">
    <property type="entry name" value="Ala_racemase_N"/>
    <property type="match status" value="1"/>
</dbReference>
<dbReference type="NCBIfam" id="TIGR00044">
    <property type="entry name" value="YggS family pyridoxal phosphate-dependent enzyme"/>
    <property type="match status" value="1"/>
</dbReference>
<evidence type="ECO:0000256" key="1">
    <source>
        <dbReference type="ARBA" id="ARBA00022898"/>
    </source>
</evidence>
<evidence type="ECO:0000313" key="7">
    <source>
        <dbReference type="Proteomes" id="UP000243657"/>
    </source>
</evidence>
<dbReference type="PANTHER" id="PTHR10146:SF14">
    <property type="entry name" value="PYRIDOXAL PHOSPHATE HOMEOSTASIS PROTEIN"/>
    <property type="match status" value="1"/>
</dbReference>
<dbReference type="EMBL" id="MWWT01000004">
    <property type="protein sequence ID" value="OZG54595.1"/>
    <property type="molecule type" value="Genomic_DNA"/>
</dbReference>
<accession>A0A261F694</accession>
<dbReference type="InterPro" id="IPR011078">
    <property type="entry name" value="PyrdxlP_homeostasis"/>
</dbReference>
<comment type="function">
    <text evidence="2">Pyridoxal 5'-phosphate (PLP)-binding protein, which is involved in PLP homeostasis.</text>
</comment>
<feature type="domain" description="Alanine racemase N-terminal" evidence="5">
    <location>
        <begin position="38"/>
        <end position="256"/>
    </location>
</feature>
<comment type="cofactor">
    <cofactor evidence="3">
        <name>pyridoxal 5'-phosphate</name>
        <dbReference type="ChEBI" id="CHEBI:597326"/>
    </cofactor>
</comment>
<dbReference type="Proteomes" id="UP000243657">
    <property type="component" value="Unassembled WGS sequence"/>
</dbReference>
<reference evidence="6 7" key="1">
    <citation type="journal article" date="2017" name="BMC Genomics">
        <title>Comparative genomic and phylogenomic analyses of the Bifidobacteriaceae family.</title>
        <authorList>
            <person name="Lugli G.A."/>
            <person name="Milani C."/>
            <person name="Turroni F."/>
            <person name="Duranti S."/>
            <person name="Mancabelli L."/>
            <person name="Mangifesta M."/>
            <person name="Ferrario C."/>
            <person name="Modesto M."/>
            <person name="Mattarelli P."/>
            <person name="Jiri K."/>
            <person name="van Sinderen D."/>
            <person name="Ventura M."/>
        </authorList>
    </citation>
    <scope>NUCLEOTIDE SEQUENCE [LARGE SCALE GENOMIC DNA]</scope>
    <source>
        <strain evidence="6 7">DSM 24762</strain>
    </source>
</reference>
<keyword evidence="1 2" id="KW-0663">Pyridoxal phosphate</keyword>
<name>A0A261F694_9BIFI</name>
<organism evidence="6 7">
    <name type="scientific">Alloscardovia macacae</name>
    <dbReference type="NCBI Taxonomy" id="1160091"/>
    <lineage>
        <taxon>Bacteria</taxon>
        <taxon>Bacillati</taxon>
        <taxon>Actinomycetota</taxon>
        <taxon>Actinomycetes</taxon>
        <taxon>Bifidobacteriales</taxon>
        <taxon>Bifidobacteriaceae</taxon>
        <taxon>Alloscardovia</taxon>
    </lineage>
</organism>
<protein>
    <recommendedName>
        <fullName evidence="2">Pyridoxal phosphate homeostasis protein</fullName>
        <shortName evidence="2">PLP homeostasis protein</shortName>
    </recommendedName>
</protein>
<evidence type="ECO:0000256" key="4">
    <source>
        <dbReference type="RuleBase" id="RU004514"/>
    </source>
</evidence>
<comment type="caution">
    <text evidence="6">The sequence shown here is derived from an EMBL/GenBank/DDBJ whole genome shotgun (WGS) entry which is preliminary data.</text>
</comment>
<proteinExistence type="inferred from homology"/>
<feature type="modified residue" description="N6-(pyridoxal phosphate)lysine" evidence="2 3">
    <location>
        <position position="57"/>
    </location>
</feature>
<dbReference type="GO" id="GO:0030170">
    <property type="term" value="F:pyridoxal phosphate binding"/>
    <property type="evidence" value="ECO:0007669"/>
    <property type="project" value="UniProtKB-UniRule"/>
</dbReference>
<sequence>MGMTAYMEHKDLSNTSITDERRAEITSGVHRTLDAVQNALAKTGRPSDATTLLAATKTRDVAEILAAVDAGIRCIGENRPQEVLAKAEGLATGLANRGLDAIPFHMIGQLQANKISKILPYISTIESVDSLKLAERISRRLETQENHEIGIFLEVNESGEETKSGCSPDEAYDLAQQIAELEGLRLEGLMTIGTHVSDEKVVRTGFAHLRDLRDRLQTAGLSACRELSMGMSGDMEWAIAEGSTLVRVGTGIFGERAFI</sequence>
<comment type="similarity">
    <text evidence="2 4">Belongs to the pyridoxal phosphate-binding protein YggS/PROSC family.</text>
</comment>
<keyword evidence="7" id="KW-1185">Reference proteome</keyword>
<dbReference type="HAMAP" id="MF_02087">
    <property type="entry name" value="PLP_homeostasis"/>
    <property type="match status" value="1"/>
</dbReference>
<dbReference type="InterPro" id="IPR029066">
    <property type="entry name" value="PLP-binding_barrel"/>
</dbReference>
<dbReference type="CDD" id="cd00635">
    <property type="entry name" value="PLPDE_III_YBL036c_like"/>
    <property type="match status" value="1"/>
</dbReference>